<feature type="chain" id="PRO_5012706076" evidence="1">
    <location>
        <begin position="23"/>
        <end position="262"/>
    </location>
</feature>
<comment type="caution">
    <text evidence="2">The sequence shown here is derived from an EMBL/GenBank/DDBJ whole genome shotgun (WGS) entry which is preliminary data.</text>
</comment>
<evidence type="ECO:0000313" key="3">
    <source>
        <dbReference type="Proteomes" id="UP000186817"/>
    </source>
</evidence>
<name>A0A1Q9BSD7_SYMMI</name>
<evidence type="ECO:0000256" key="1">
    <source>
        <dbReference type="SAM" id="SignalP"/>
    </source>
</evidence>
<keyword evidence="1" id="KW-0732">Signal</keyword>
<evidence type="ECO:0000313" key="2">
    <source>
        <dbReference type="EMBL" id="OLP73520.1"/>
    </source>
</evidence>
<organism evidence="2 3">
    <name type="scientific">Symbiodinium microadriaticum</name>
    <name type="common">Dinoflagellate</name>
    <name type="synonym">Zooxanthella microadriatica</name>
    <dbReference type="NCBI Taxonomy" id="2951"/>
    <lineage>
        <taxon>Eukaryota</taxon>
        <taxon>Sar</taxon>
        <taxon>Alveolata</taxon>
        <taxon>Dinophyceae</taxon>
        <taxon>Suessiales</taxon>
        <taxon>Symbiodiniaceae</taxon>
        <taxon>Symbiodinium</taxon>
    </lineage>
</organism>
<gene>
    <name evidence="2" type="ORF">AK812_SmicGene47219</name>
</gene>
<keyword evidence="3" id="KW-1185">Reference proteome</keyword>
<dbReference type="AlphaFoldDB" id="A0A1Q9BSD7"/>
<sequence length="262" mass="29144">MWDVSFGLWLFDVSWIVTLGCALQTYHDSSPDEKHQLINKYLQEGGIRNIGWIATYSESSTAKDTDLAKAETGYFTAQKIFEREGVVVTDKKRQQAVLEAMLVANYKDNDVKYTKLEDLRKEIANCPELTKYYFVFNKSTTVHKDTKTQQVDLTANLKTAGLANALKDAPASGGIKVKIENPEKAAAKQQATVLQSAKSVIVKLLEPIEDGLVALKSVKKAEYTDFVKEGTGHVEKARGYVDKVRGRLGEQLAMENDEGTSK</sequence>
<accession>A0A1Q9BSD7</accession>
<dbReference type="Proteomes" id="UP000186817">
    <property type="component" value="Unassembled WGS sequence"/>
</dbReference>
<dbReference type="OrthoDB" id="446526at2759"/>
<protein>
    <submittedName>
        <fullName evidence="2">Uncharacterized protein</fullName>
    </submittedName>
</protein>
<feature type="signal peptide" evidence="1">
    <location>
        <begin position="1"/>
        <end position="22"/>
    </location>
</feature>
<reference evidence="2 3" key="1">
    <citation type="submission" date="2016-02" db="EMBL/GenBank/DDBJ databases">
        <title>Genome analysis of coral dinoflagellate symbionts highlights evolutionary adaptations to a symbiotic lifestyle.</title>
        <authorList>
            <person name="Aranda M."/>
            <person name="Li Y."/>
            <person name="Liew Y.J."/>
            <person name="Baumgarten S."/>
            <person name="Simakov O."/>
            <person name="Wilson M."/>
            <person name="Piel J."/>
            <person name="Ashoor H."/>
            <person name="Bougouffa S."/>
            <person name="Bajic V.B."/>
            <person name="Ryu T."/>
            <person name="Ravasi T."/>
            <person name="Bayer T."/>
            <person name="Micklem G."/>
            <person name="Kim H."/>
            <person name="Bhak J."/>
            <person name="Lajeunesse T.C."/>
            <person name="Voolstra C.R."/>
        </authorList>
    </citation>
    <scope>NUCLEOTIDE SEQUENCE [LARGE SCALE GENOMIC DNA]</scope>
    <source>
        <strain evidence="2 3">CCMP2467</strain>
    </source>
</reference>
<proteinExistence type="predicted"/>
<feature type="non-terminal residue" evidence="2">
    <location>
        <position position="262"/>
    </location>
</feature>
<dbReference type="EMBL" id="LSRX01005307">
    <property type="protein sequence ID" value="OLP73520.1"/>
    <property type="molecule type" value="Genomic_DNA"/>
</dbReference>